<dbReference type="Gene3D" id="1.20.1250.20">
    <property type="entry name" value="MFS general substrate transporter like domains"/>
    <property type="match status" value="1"/>
</dbReference>
<feature type="transmembrane region" description="Helical" evidence="7">
    <location>
        <begin position="12"/>
        <end position="36"/>
    </location>
</feature>
<evidence type="ECO:0000256" key="4">
    <source>
        <dbReference type="ARBA" id="ARBA00022989"/>
    </source>
</evidence>
<dbReference type="PANTHER" id="PTHR23505:SF79">
    <property type="entry name" value="PROTEIN SPINSTER"/>
    <property type="match status" value="1"/>
</dbReference>
<sequence length="437" mass="47941">MVKLEFCRLSPVMLLVLFTTVNIIVFLDRGTLAAVVNRLKKNSDGGLGLNSFEAGALGSLFILGYMIASPIFAYYSQTIHPQYLMSIGLSIWTGAVLFCGVSNSFYMLAAARAITGVGEASFVCLAPPCILDSAPPEKRTMWIGIFYSATPLGYALGFVYGNQVSSMFNDWHYPFIIEMFMMIPFILISLLSYKDPKFYSKKEDGEKEKITTQIGILLKNILYVSLIIGYSSYAFTIGGLGFWGPDFVESFYDVSGSVATYALGGVTVFCGIIGTGSGSFFLTKMMKKYEELKNKDSISNEELEFTRVEKSCILMPLGIFIGMITATLGTILSVAFTKPGNFIVYLIGLVIGEFFIFLTISPTAMAIMMCVPTHLRGQANAVSVFVMHAMGDFPSPAVIGAWFDVFGNFVGMILTAAWLIIAVIFWTLAWNIAVRVI</sequence>
<name>A0A1R2CVW0_9CILI</name>
<comment type="subcellular location">
    <subcellularLocation>
        <location evidence="1">Membrane</location>
        <topology evidence="1">Multi-pass membrane protein</topology>
    </subcellularLocation>
</comment>
<evidence type="ECO:0000313" key="9">
    <source>
        <dbReference type="EMBL" id="OMJ93147.1"/>
    </source>
</evidence>
<dbReference type="GO" id="GO:0022857">
    <property type="term" value="F:transmembrane transporter activity"/>
    <property type="evidence" value="ECO:0007669"/>
    <property type="project" value="InterPro"/>
</dbReference>
<keyword evidence="4 7" id="KW-1133">Transmembrane helix</keyword>
<keyword evidence="5 7" id="KW-0472">Membrane</keyword>
<feature type="transmembrane region" description="Helical" evidence="7">
    <location>
        <begin position="258"/>
        <end position="283"/>
    </location>
</feature>
<evidence type="ECO:0000259" key="8">
    <source>
        <dbReference type="PROSITE" id="PS50850"/>
    </source>
</evidence>
<feature type="transmembrane region" description="Helical" evidence="7">
    <location>
        <begin position="56"/>
        <end position="76"/>
    </location>
</feature>
<dbReference type="InterPro" id="IPR020846">
    <property type="entry name" value="MFS_dom"/>
</dbReference>
<evidence type="ECO:0000256" key="2">
    <source>
        <dbReference type="ARBA" id="ARBA00022448"/>
    </source>
</evidence>
<accession>A0A1R2CVW0</accession>
<protein>
    <recommendedName>
        <fullName evidence="8">Major facilitator superfamily (MFS) profile domain-containing protein</fullName>
    </recommendedName>
</protein>
<feature type="transmembrane region" description="Helical" evidence="7">
    <location>
        <begin position="409"/>
        <end position="433"/>
    </location>
</feature>
<evidence type="ECO:0000256" key="5">
    <source>
        <dbReference type="ARBA" id="ARBA00023136"/>
    </source>
</evidence>
<dbReference type="InterPro" id="IPR044770">
    <property type="entry name" value="MFS_spinster-like"/>
</dbReference>
<dbReference type="PROSITE" id="PS50850">
    <property type="entry name" value="MFS"/>
    <property type="match status" value="1"/>
</dbReference>
<feature type="transmembrane region" description="Helical" evidence="7">
    <location>
        <begin position="381"/>
        <end position="403"/>
    </location>
</feature>
<evidence type="ECO:0000256" key="3">
    <source>
        <dbReference type="ARBA" id="ARBA00022692"/>
    </source>
</evidence>
<feature type="transmembrane region" description="Helical" evidence="7">
    <location>
        <begin position="83"/>
        <end position="103"/>
    </location>
</feature>
<evidence type="ECO:0000313" key="10">
    <source>
        <dbReference type="Proteomes" id="UP000187209"/>
    </source>
</evidence>
<evidence type="ECO:0000256" key="7">
    <source>
        <dbReference type="SAM" id="Phobius"/>
    </source>
</evidence>
<dbReference type="GO" id="GO:0016020">
    <property type="term" value="C:membrane"/>
    <property type="evidence" value="ECO:0007669"/>
    <property type="project" value="UniProtKB-SubCell"/>
</dbReference>
<dbReference type="Pfam" id="PF07690">
    <property type="entry name" value="MFS_1"/>
    <property type="match status" value="1"/>
</dbReference>
<feature type="transmembrane region" description="Helical" evidence="7">
    <location>
        <begin position="173"/>
        <end position="193"/>
    </location>
</feature>
<evidence type="ECO:0000256" key="6">
    <source>
        <dbReference type="ARBA" id="ARBA00024338"/>
    </source>
</evidence>
<feature type="transmembrane region" description="Helical" evidence="7">
    <location>
        <begin position="342"/>
        <end position="369"/>
    </location>
</feature>
<dbReference type="OrthoDB" id="66581at2759"/>
<dbReference type="PANTHER" id="PTHR23505">
    <property type="entry name" value="SPINSTER"/>
    <property type="match status" value="1"/>
</dbReference>
<comment type="caution">
    <text evidence="9">The sequence shown here is derived from an EMBL/GenBank/DDBJ whole genome shotgun (WGS) entry which is preliminary data.</text>
</comment>
<proteinExistence type="inferred from homology"/>
<keyword evidence="10" id="KW-1185">Reference proteome</keyword>
<dbReference type="Proteomes" id="UP000187209">
    <property type="component" value="Unassembled WGS sequence"/>
</dbReference>
<comment type="similarity">
    <text evidence="6">Belongs to the major facilitator superfamily. Spinster (TC 2.A.1.49) family.</text>
</comment>
<gene>
    <name evidence="9" type="ORF">SteCoe_3965</name>
</gene>
<feature type="transmembrane region" description="Helical" evidence="7">
    <location>
        <begin position="142"/>
        <end position="161"/>
    </location>
</feature>
<dbReference type="AlphaFoldDB" id="A0A1R2CVW0"/>
<feature type="transmembrane region" description="Helical" evidence="7">
    <location>
        <begin position="214"/>
        <end position="238"/>
    </location>
</feature>
<feature type="transmembrane region" description="Helical" evidence="7">
    <location>
        <begin position="313"/>
        <end position="336"/>
    </location>
</feature>
<keyword evidence="3 7" id="KW-0812">Transmembrane</keyword>
<dbReference type="CDD" id="cd17328">
    <property type="entry name" value="MFS_spinster_like"/>
    <property type="match status" value="1"/>
</dbReference>
<dbReference type="EMBL" id="MPUH01000048">
    <property type="protein sequence ID" value="OMJ93147.1"/>
    <property type="molecule type" value="Genomic_DNA"/>
</dbReference>
<reference evidence="9 10" key="1">
    <citation type="submission" date="2016-11" db="EMBL/GenBank/DDBJ databases">
        <title>The macronuclear genome of Stentor coeruleus: a giant cell with tiny introns.</title>
        <authorList>
            <person name="Slabodnick M."/>
            <person name="Ruby J.G."/>
            <person name="Reiff S.B."/>
            <person name="Swart E.C."/>
            <person name="Gosai S."/>
            <person name="Prabakaran S."/>
            <person name="Witkowska E."/>
            <person name="Larue G.E."/>
            <person name="Fisher S."/>
            <person name="Freeman R.M."/>
            <person name="Gunawardena J."/>
            <person name="Chu W."/>
            <person name="Stover N.A."/>
            <person name="Gregory B.D."/>
            <person name="Nowacki M."/>
            <person name="Derisi J."/>
            <person name="Roy S.W."/>
            <person name="Marshall W.F."/>
            <person name="Sood P."/>
        </authorList>
    </citation>
    <scope>NUCLEOTIDE SEQUENCE [LARGE SCALE GENOMIC DNA]</scope>
    <source>
        <strain evidence="9">WM001</strain>
    </source>
</reference>
<keyword evidence="2" id="KW-0813">Transport</keyword>
<dbReference type="SUPFAM" id="SSF103473">
    <property type="entry name" value="MFS general substrate transporter"/>
    <property type="match status" value="1"/>
</dbReference>
<organism evidence="9 10">
    <name type="scientific">Stentor coeruleus</name>
    <dbReference type="NCBI Taxonomy" id="5963"/>
    <lineage>
        <taxon>Eukaryota</taxon>
        <taxon>Sar</taxon>
        <taxon>Alveolata</taxon>
        <taxon>Ciliophora</taxon>
        <taxon>Postciliodesmatophora</taxon>
        <taxon>Heterotrichea</taxon>
        <taxon>Heterotrichida</taxon>
        <taxon>Stentoridae</taxon>
        <taxon>Stentor</taxon>
    </lineage>
</organism>
<evidence type="ECO:0000256" key="1">
    <source>
        <dbReference type="ARBA" id="ARBA00004141"/>
    </source>
</evidence>
<feature type="domain" description="Major facilitator superfamily (MFS) profile" evidence="8">
    <location>
        <begin position="14"/>
        <end position="434"/>
    </location>
</feature>
<dbReference type="InterPro" id="IPR036259">
    <property type="entry name" value="MFS_trans_sf"/>
</dbReference>
<dbReference type="InterPro" id="IPR011701">
    <property type="entry name" value="MFS"/>
</dbReference>